<dbReference type="Proteomes" id="UP000287033">
    <property type="component" value="Unassembled WGS sequence"/>
</dbReference>
<protein>
    <submittedName>
        <fullName evidence="1">Uncharacterized protein</fullName>
    </submittedName>
</protein>
<proteinExistence type="predicted"/>
<gene>
    <name evidence="1" type="ORF">chiPu_0013437</name>
</gene>
<evidence type="ECO:0000313" key="2">
    <source>
        <dbReference type="Proteomes" id="UP000287033"/>
    </source>
</evidence>
<keyword evidence="2" id="KW-1185">Reference proteome</keyword>
<name>A0A401SX64_CHIPU</name>
<organism evidence="1 2">
    <name type="scientific">Chiloscyllium punctatum</name>
    <name type="common">Brownbanded bambooshark</name>
    <name type="synonym">Hemiscyllium punctatum</name>
    <dbReference type="NCBI Taxonomy" id="137246"/>
    <lineage>
        <taxon>Eukaryota</taxon>
        <taxon>Metazoa</taxon>
        <taxon>Chordata</taxon>
        <taxon>Craniata</taxon>
        <taxon>Vertebrata</taxon>
        <taxon>Chondrichthyes</taxon>
        <taxon>Elasmobranchii</taxon>
        <taxon>Galeomorphii</taxon>
        <taxon>Galeoidea</taxon>
        <taxon>Orectolobiformes</taxon>
        <taxon>Hemiscylliidae</taxon>
        <taxon>Chiloscyllium</taxon>
    </lineage>
</organism>
<accession>A0A401SX64</accession>
<reference evidence="1 2" key="1">
    <citation type="journal article" date="2018" name="Nat. Ecol. Evol.">
        <title>Shark genomes provide insights into elasmobranch evolution and the origin of vertebrates.</title>
        <authorList>
            <person name="Hara Y"/>
            <person name="Yamaguchi K"/>
            <person name="Onimaru K"/>
            <person name="Kadota M"/>
            <person name="Koyanagi M"/>
            <person name="Keeley SD"/>
            <person name="Tatsumi K"/>
            <person name="Tanaka K"/>
            <person name="Motone F"/>
            <person name="Kageyama Y"/>
            <person name="Nozu R"/>
            <person name="Adachi N"/>
            <person name="Nishimura O"/>
            <person name="Nakagawa R"/>
            <person name="Tanegashima C"/>
            <person name="Kiyatake I"/>
            <person name="Matsumoto R"/>
            <person name="Murakumo K"/>
            <person name="Nishida K"/>
            <person name="Terakita A"/>
            <person name="Kuratani S"/>
            <person name="Sato K"/>
            <person name="Hyodo S Kuraku.S."/>
        </authorList>
    </citation>
    <scope>NUCLEOTIDE SEQUENCE [LARGE SCALE GENOMIC DNA]</scope>
</reference>
<evidence type="ECO:0000313" key="1">
    <source>
        <dbReference type="EMBL" id="GCC34960.1"/>
    </source>
</evidence>
<sequence length="84" mass="9629">MLYMQFLDIFIEVQMCCVLFKSFPIFTEKALAQRLREKALLAQSRGISDIPYDDTDLFLSKLGAINLIVKGLSKHLVFVMKLPC</sequence>
<dbReference type="AlphaFoldDB" id="A0A401SX64"/>
<dbReference type="EMBL" id="BEZZ01000649">
    <property type="protein sequence ID" value="GCC34960.1"/>
    <property type="molecule type" value="Genomic_DNA"/>
</dbReference>
<comment type="caution">
    <text evidence="1">The sequence shown here is derived from an EMBL/GenBank/DDBJ whole genome shotgun (WGS) entry which is preliminary data.</text>
</comment>